<dbReference type="GO" id="GO:0042597">
    <property type="term" value="C:periplasmic space"/>
    <property type="evidence" value="ECO:0007669"/>
    <property type="project" value="UniProtKB-SubCell"/>
</dbReference>
<evidence type="ECO:0000256" key="11">
    <source>
        <dbReference type="ARBA" id="ARBA00022833"/>
    </source>
</evidence>
<evidence type="ECO:0000256" key="2">
    <source>
        <dbReference type="ARBA" id="ARBA00001947"/>
    </source>
</evidence>
<name>A0A9W6GXP4_9HYPH</name>
<dbReference type="InterPro" id="IPR001279">
    <property type="entry name" value="Metallo-B-lactamas"/>
</dbReference>
<dbReference type="SMART" id="SM00849">
    <property type="entry name" value="Lactamase_B"/>
    <property type="match status" value="1"/>
</dbReference>
<dbReference type="InterPro" id="IPR058199">
    <property type="entry name" value="BlaB//VIM/IMP-1"/>
</dbReference>
<evidence type="ECO:0000256" key="9">
    <source>
        <dbReference type="ARBA" id="ARBA00022764"/>
    </source>
</evidence>
<feature type="chain" id="PRO_5040847590" description="beta-lactamase" evidence="13">
    <location>
        <begin position="21"/>
        <end position="267"/>
    </location>
</feature>
<comment type="subcellular location">
    <subcellularLocation>
        <location evidence="3">Periplasm</location>
    </subcellularLocation>
</comment>
<dbReference type="InterPro" id="IPR050855">
    <property type="entry name" value="NDM-1-like"/>
</dbReference>
<keyword evidence="16" id="KW-1185">Reference proteome</keyword>
<dbReference type="GO" id="GO:0008800">
    <property type="term" value="F:beta-lactamase activity"/>
    <property type="evidence" value="ECO:0007669"/>
    <property type="project" value="UniProtKB-EC"/>
</dbReference>
<keyword evidence="7" id="KW-0479">Metal-binding</keyword>
<evidence type="ECO:0000313" key="16">
    <source>
        <dbReference type="Proteomes" id="UP001144323"/>
    </source>
</evidence>
<comment type="subunit">
    <text evidence="5">Monomer.</text>
</comment>
<evidence type="ECO:0000256" key="5">
    <source>
        <dbReference type="ARBA" id="ARBA00011245"/>
    </source>
</evidence>
<evidence type="ECO:0000256" key="13">
    <source>
        <dbReference type="SAM" id="SignalP"/>
    </source>
</evidence>
<evidence type="ECO:0000256" key="7">
    <source>
        <dbReference type="ARBA" id="ARBA00022723"/>
    </source>
</evidence>
<keyword evidence="8 13" id="KW-0732">Signal</keyword>
<sequence>MSCACCVAPVAARFVASAVAAGADPGVPTILELGLNPMTRIAPTVWVAQIAPHVWLHTTTHPIGGFVYPANGLILTREGDALLIDTGWTPEQARVLAGWIASDLKARISLAVATHYHSDRTGGVDALKALGVRSVAHPLTCRLAREHGLPTPEPLIGFVEGAFPLAENCELFYGGAGHTRDNIVVFVPDAQILYGGCFLKSATSADLGNVADAVMGDWAASVETMRTRYPTPKIVAPGHGALAGDSIARTLALLAKGKAPPAASSQR</sequence>
<evidence type="ECO:0000259" key="14">
    <source>
        <dbReference type="SMART" id="SM00849"/>
    </source>
</evidence>
<dbReference type="EMBL" id="BSEC01000001">
    <property type="protein sequence ID" value="GLI94740.1"/>
    <property type="molecule type" value="Genomic_DNA"/>
</dbReference>
<dbReference type="NCBIfam" id="NF033088">
    <property type="entry name" value="bla_subclass_B1"/>
    <property type="match status" value="1"/>
</dbReference>
<keyword evidence="9" id="KW-0574">Periplasm</keyword>
<dbReference type="PANTHER" id="PTHR42951">
    <property type="entry name" value="METALLO-BETA-LACTAMASE DOMAIN-CONTAINING"/>
    <property type="match status" value="1"/>
</dbReference>
<dbReference type="Gene3D" id="3.60.15.10">
    <property type="entry name" value="Ribonuclease Z/Hydroxyacylglutathione hydrolase-like"/>
    <property type="match status" value="1"/>
</dbReference>
<feature type="signal peptide" evidence="13">
    <location>
        <begin position="1"/>
        <end position="20"/>
    </location>
</feature>
<gene>
    <name evidence="15" type="ORF">LMG27198_37320</name>
</gene>
<evidence type="ECO:0000256" key="4">
    <source>
        <dbReference type="ARBA" id="ARBA00005250"/>
    </source>
</evidence>
<protein>
    <recommendedName>
        <fullName evidence="6">beta-lactamase</fullName>
        <ecNumber evidence="6">3.5.2.6</ecNumber>
    </recommendedName>
</protein>
<dbReference type="GO" id="GO:0017001">
    <property type="term" value="P:antibiotic catabolic process"/>
    <property type="evidence" value="ECO:0007669"/>
    <property type="project" value="InterPro"/>
</dbReference>
<dbReference type="PANTHER" id="PTHR42951:SF4">
    <property type="entry name" value="ACYL-COENZYME A THIOESTERASE MBLAC2"/>
    <property type="match status" value="1"/>
</dbReference>
<evidence type="ECO:0000256" key="10">
    <source>
        <dbReference type="ARBA" id="ARBA00022801"/>
    </source>
</evidence>
<dbReference type="GO" id="GO:0008270">
    <property type="term" value="F:zinc ion binding"/>
    <property type="evidence" value="ECO:0007669"/>
    <property type="project" value="InterPro"/>
</dbReference>
<feature type="domain" description="Metallo-beta-lactamase" evidence="14">
    <location>
        <begin position="69"/>
        <end position="239"/>
    </location>
</feature>
<evidence type="ECO:0000256" key="12">
    <source>
        <dbReference type="ARBA" id="ARBA00023251"/>
    </source>
</evidence>
<comment type="caution">
    <text evidence="15">The sequence shown here is derived from an EMBL/GenBank/DDBJ whole genome shotgun (WGS) entry which is preliminary data.</text>
</comment>
<keyword evidence="11" id="KW-0862">Zinc</keyword>
<dbReference type="Proteomes" id="UP001144323">
    <property type="component" value="Unassembled WGS sequence"/>
</dbReference>
<dbReference type="InterPro" id="IPR001018">
    <property type="entry name" value="Beta-lactamase_class-B_CS"/>
</dbReference>
<dbReference type="SUPFAM" id="SSF56281">
    <property type="entry name" value="Metallo-hydrolase/oxidoreductase"/>
    <property type="match status" value="1"/>
</dbReference>
<dbReference type="AlphaFoldDB" id="A0A9W6GXP4"/>
<comment type="cofactor">
    <cofactor evidence="2">
        <name>Zn(2+)</name>
        <dbReference type="ChEBI" id="CHEBI:29105"/>
    </cofactor>
</comment>
<dbReference type="PROSITE" id="PS00744">
    <property type="entry name" value="BETA_LACTAMASE_B_2"/>
    <property type="match status" value="1"/>
</dbReference>
<keyword evidence="12" id="KW-0046">Antibiotic resistance</keyword>
<evidence type="ECO:0000256" key="6">
    <source>
        <dbReference type="ARBA" id="ARBA00012865"/>
    </source>
</evidence>
<proteinExistence type="inferred from homology"/>
<accession>A0A9W6GXP4</accession>
<evidence type="ECO:0000313" key="15">
    <source>
        <dbReference type="EMBL" id="GLI94740.1"/>
    </source>
</evidence>
<comment type="catalytic activity">
    <reaction evidence="1">
        <text>a beta-lactam + H2O = a substituted beta-amino acid</text>
        <dbReference type="Rhea" id="RHEA:20401"/>
        <dbReference type="ChEBI" id="CHEBI:15377"/>
        <dbReference type="ChEBI" id="CHEBI:35627"/>
        <dbReference type="ChEBI" id="CHEBI:140347"/>
        <dbReference type="EC" id="3.5.2.6"/>
    </reaction>
</comment>
<evidence type="ECO:0000256" key="8">
    <source>
        <dbReference type="ARBA" id="ARBA00022729"/>
    </source>
</evidence>
<keyword evidence="10" id="KW-0378">Hydrolase</keyword>
<evidence type="ECO:0000256" key="1">
    <source>
        <dbReference type="ARBA" id="ARBA00001526"/>
    </source>
</evidence>
<reference evidence="15" key="1">
    <citation type="journal article" date="2023" name="Int. J. Syst. Evol. Microbiol.">
        <title>Methylocystis iwaonis sp. nov., a type II methane-oxidizing bacterium from surface soil of a rice paddy field in Japan, and emended description of the genus Methylocystis (ex Whittenbury et al. 1970) Bowman et al. 1993.</title>
        <authorList>
            <person name="Kaise H."/>
            <person name="Sawadogo J.B."/>
            <person name="Alam M.S."/>
            <person name="Ueno C."/>
            <person name="Dianou D."/>
            <person name="Shinjo R."/>
            <person name="Asakawa S."/>
        </authorList>
    </citation>
    <scope>NUCLEOTIDE SEQUENCE</scope>
    <source>
        <strain evidence="15">LMG27198</strain>
    </source>
</reference>
<evidence type="ECO:0000256" key="3">
    <source>
        <dbReference type="ARBA" id="ARBA00004418"/>
    </source>
</evidence>
<dbReference type="EC" id="3.5.2.6" evidence="6"/>
<comment type="similarity">
    <text evidence="4">Belongs to the metallo-beta-lactamase superfamily. Class-B beta-lactamase family.</text>
</comment>
<organism evidence="15 16">
    <name type="scientific">Methylocystis echinoides</name>
    <dbReference type="NCBI Taxonomy" id="29468"/>
    <lineage>
        <taxon>Bacteria</taxon>
        <taxon>Pseudomonadati</taxon>
        <taxon>Pseudomonadota</taxon>
        <taxon>Alphaproteobacteria</taxon>
        <taxon>Hyphomicrobiales</taxon>
        <taxon>Methylocystaceae</taxon>
        <taxon>Methylocystis</taxon>
    </lineage>
</organism>
<dbReference type="InterPro" id="IPR036866">
    <property type="entry name" value="RibonucZ/Hydroxyglut_hydro"/>
</dbReference>
<dbReference type="GO" id="GO:0046677">
    <property type="term" value="P:response to antibiotic"/>
    <property type="evidence" value="ECO:0007669"/>
    <property type="project" value="UniProtKB-KW"/>
</dbReference>
<dbReference type="Pfam" id="PF00753">
    <property type="entry name" value="Lactamase_B"/>
    <property type="match status" value="1"/>
</dbReference>